<dbReference type="OrthoDB" id="198812at2"/>
<evidence type="ECO:0000313" key="2">
    <source>
        <dbReference type="Proteomes" id="UP000220102"/>
    </source>
</evidence>
<sequence>MSEHRLQNAIYQFFHGKRHPITIPNCGACGVGKADLLSVTKAHLVHEVEIKHTVADFHRDFEEKTYKHHALANQKGYRTANYFWFGVPEDLIEPDDVPDYAGLLYVNEAGGVDEIISAPRIHSKKLRERDRAYIERGLTLRYWNTRLT</sequence>
<dbReference type="RefSeq" id="WP_098076720.1">
    <property type="nucleotide sequence ID" value="NZ_PDEQ01000007.1"/>
</dbReference>
<comment type="caution">
    <text evidence="1">The sequence shown here is derived from an EMBL/GenBank/DDBJ whole genome shotgun (WGS) entry which is preliminary data.</text>
</comment>
<protein>
    <submittedName>
        <fullName evidence="1">Uncharacterized protein</fullName>
    </submittedName>
</protein>
<dbReference type="EMBL" id="PDEQ01000007">
    <property type="protein sequence ID" value="PEN12521.1"/>
    <property type="molecule type" value="Genomic_DNA"/>
</dbReference>
<gene>
    <name evidence="1" type="ORF">CRI94_13420</name>
</gene>
<dbReference type="AlphaFoldDB" id="A0A2A8CV96"/>
<reference evidence="1 2" key="1">
    <citation type="submission" date="2017-10" db="EMBL/GenBank/DDBJ databases">
        <title>Draft genome of Longibacter Salinarum.</title>
        <authorList>
            <person name="Goh K.M."/>
            <person name="Shamsir M.S."/>
            <person name="Lim S.W."/>
        </authorList>
    </citation>
    <scope>NUCLEOTIDE SEQUENCE [LARGE SCALE GENOMIC DNA]</scope>
    <source>
        <strain evidence="1 2">KCTC 52045</strain>
    </source>
</reference>
<accession>A0A2A8CV96</accession>
<dbReference type="Proteomes" id="UP000220102">
    <property type="component" value="Unassembled WGS sequence"/>
</dbReference>
<organism evidence="1 2">
    <name type="scientific">Longibacter salinarum</name>
    <dbReference type="NCBI Taxonomy" id="1850348"/>
    <lineage>
        <taxon>Bacteria</taxon>
        <taxon>Pseudomonadati</taxon>
        <taxon>Rhodothermota</taxon>
        <taxon>Rhodothermia</taxon>
        <taxon>Rhodothermales</taxon>
        <taxon>Salisaetaceae</taxon>
        <taxon>Longibacter</taxon>
    </lineage>
</organism>
<keyword evidence="2" id="KW-1185">Reference proteome</keyword>
<proteinExistence type="predicted"/>
<evidence type="ECO:0000313" key="1">
    <source>
        <dbReference type="EMBL" id="PEN12521.1"/>
    </source>
</evidence>
<name>A0A2A8CV96_9BACT</name>